<sequence length="76" mass="8167">MHGIITTRSPPTSSHKLCSLLNAAKSHRNRRNQAPACRSKTATDAPDYRCYETVCLISASAVLEVSVGIVVVKTSP</sequence>
<keyword evidence="2" id="KW-1185">Reference proteome</keyword>
<dbReference type="AlphaFoldDB" id="A0A4V5ZWX7"/>
<name>A0A4V5ZWX7_STECR</name>
<evidence type="ECO:0000313" key="2">
    <source>
        <dbReference type="Proteomes" id="UP000298663"/>
    </source>
</evidence>
<dbReference type="Proteomes" id="UP000298663">
    <property type="component" value="Unassembled WGS sequence"/>
</dbReference>
<reference evidence="1 2" key="2">
    <citation type="journal article" date="2019" name="G3 (Bethesda)">
        <title>Hybrid Assembly of the Genome of the Entomopathogenic Nematode Steinernema carpocapsae Identifies the X-Chromosome.</title>
        <authorList>
            <person name="Serra L."/>
            <person name="Macchietto M."/>
            <person name="Macias-Munoz A."/>
            <person name="McGill C.J."/>
            <person name="Rodriguez I.M."/>
            <person name="Rodriguez B."/>
            <person name="Murad R."/>
            <person name="Mortazavi A."/>
        </authorList>
    </citation>
    <scope>NUCLEOTIDE SEQUENCE [LARGE SCALE GENOMIC DNA]</scope>
    <source>
        <strain evidence="1 2">ALL</strain>
    </source>
</reference>
<accession>A0A4V5ZWX7</accession>
<gene>
    <name evidence="1" type="ORF">L596_030380</name>
</gene>
<reference evidence="1 2" key="1">
    <citation type="journal article" date="2015" name="Genome Biol.">
        <title>Comparative genomics of Steinernema reveals deeply conserved gene regulatory networks.</title>
        <authorList>
            <person name="Dillman A.R."/>
            <person name="Macchietto M."/>
            <person name="Porter C.F."/>
            <person name="Rogers A."/>
            <person name="Williams B."/>
            <person name="Antoshechkin I."/>
            <person name="Lee M.M."/>
            <person name="Goodwin Z."/>
            <person name="Lu X."/>
            <person name="Lewis E.E."/>
            <person name="Goodrich-Blair H."/>
            <person name="Stock S.P."/>
            <person name="Adams B.J."/>
            <person name="Sternberg P.W."/>
            <person name="Mortazavi A."/>
        </authorList>
    </citation>
    <scope>NUCLEOTIDE SEQUENCE [LARGE SCALE GENOMIC DNA]</scope>
    <source>
        <strain evidence="1 2">ALL</strain>
    </source>
</reference>
<organism evidence="1 2">
    <name type="scientific">Steinernema carpocapsae</name>
    <name type="common">Entomopathogenic nematode</name>
    <dbReference type="NCBI Taxonomy" id="34508"/>
    <lineage>
        <taxon>Eukaryota</taxon>
        <taxon>Metazoa</taxon>
        <taxon>Ecdysozoa</taxon>
        <taxon>Nematoda</taxon>
        <taxon>Chromadorea</taxon>
        <taxon>Rhabditida</taxon>
        <taxon>Tylenchina</taxon>
        <taxon>Panagrolaimomorpha</taxon>
        <taxon>Strongyloidoidea</taxon>
        <taxon>Steinernematidae</taxon>
        <taxon>Steinernema</taxon>
    </lineage>
</organism>
<evidence type="ECO:0000313" key="1">
    <source>
        <dbReference type="EMBL" id="TKR57715.1"/>
    </source>
</evidence>
<comment type="caution">
    <text evidence="1">The sequence shown here is derived from an EMBL/GenBank/DDBJ whole genome shotgun (WGS) entry which is preliminary data.</text>
</comment>
<protein>
    <submittedName>
        <fullName evidence="1">Uncharacterized protein</fullName>
    </submittedName>
</protein>
<dbReference type="EMBL" id="AZBU02000014">
    <property type="protein sequence ID" value="TKR57715.1"/>
    <property type="molecule type" value="Genomic_DNA"/>
</dbReference>
<proteinExistence type="predicted"/>